<dbReference type="GO" id="GO:0006629">
    <property type="term" value="P:lipid metabolic process"/>
    <property type="evidence" value="ECO:0007669"/>
    <property type="project" value="UniProtKB-KW"/>
</dbReference>
<evidence type="ECO:0000259" key="2">
    <source>
        <dbReference type="PROSITE" id="PS51635"/>
    </source>
</evidence>
<organism evidence="3">
    <name type="scientific">viral metagenome</name>
    <dbReference type="NCBI Taxonomy" id="1070528"/>
    <lineage>
        <taxon>unclassified sequences</taxon>
        <taxon>metagenomes</taxon>
        <taxon>organismal metagenomes</taxon>
    </lineage>
</organism>
<dbReference type="InterPro" id="IPR002641">
    <property type="entry name" value="PNPLA_dom"/>
</dbReference>
<keyword evidence="1" id="KW-0443">Lipid metabolism</keyword>
<evidence type="ECO:0000313" key="3">
    <source>
        <dbReference type="EMBL" id="QHS94842.1"/>
    </source>
</evidence>
<feature type="domain" description="PNPLA" evidence="2">
    <location>
        <begin position="27"/>
        <end position="176"/>
    </location>
</feature>
<sequence length="298" mass="34890">MLKTKLLDELINNIDIAPPTQPELIDIVLDSGAVNGGYLIGCLLYLKELEKKGYIKIRKISGSSIGAVCGFTYICDTLELYDDIYSNSRNDIICNLNLKKCSKMLKTFIYNQSNDFYTKFNNRLYIAYYDINQKCDICTYNYSSNKDLYLKLRYSTFLPLLINGNLSMNNKCDSCIPKPFYEDNKVLFINLTTYKKLFTAINVSSKNSMYKILHGIIDIHQFYTTGDKTELCSYINNWSFYDHILFRLRFIITFILKYTLALFIDLQKHYNDNNDKYKSIIINYMANLFRNYVLLVQI</sequence>
<dbReference type="SUPFAM" id="SSF52151">
    <property type="entry name" value="FabD/lysophospholipase-like"/>
    <property type="match status" value="1"/>
</dbReference>
<name>A0A6C0BS80_9ZZZZ</name>
<accession>A0A6C0BS80</accession>
<reference evidence="3" key="1">
    <citation type="journal article" date="2020" name="Nature">
        <title>Giant virus diversity and host interactions through global metagenomics.</title>
        <authorList>
            <person name="Schulz F."/>
            <person name="Roux S."/>
            <person name="Paez-Espino D."/>
            <person name="Jungbluth S."/>
            <person name="Walsh D.A."/>
            <person name="Denef V.J."/>
            <person name="McMahon K.D."/>
            <person name="Konstantinidis K.T."/>
            <person name="Eloe-Fadrosh E.A."/>
            <person name="Kyrpides N.C."/>
            <person name="Woyke T."/>
        </authorList>
    </citation>
    <scope>NUCLEOTIDE SEQUENCE</scope>
    <source>
        <strain evidence="3">GVMAG-M-3300018428-16</strain>
    </source>
</reference>
<protein>
    <recommendedName>
        <fullName evidence="2">PNPLA domain-containing protein</fullName>
    </recommendedName>
</protein>
<dbReference type="EMBL" id="MN739234">
    <property type="protein sequence ID" value="QHS94842.1"/>
    <property type="molecule type" value="Genomic_DNA"/>
</dbReference>
<dbReference type="InterPro" id="IPR016035">
    <property type="entry name" value="Acyl_Trfase/lysoPLipase"/>
</dbReference>
<evidence type="ECO:0000256" key="1">
    <source>
        <dbReference type="ARBA" id="ARBA00023098"/>
    </source>
</evidence>
<dbReference type="Gene3D" id="3.40.1090.10">
    <property type="entry name" value="Cytosolic phospholipase A2 catalytic domain"/>
    <property type="match status" value="1"/>
</dbReference>
<dbReference type="PROSITE" id="PS51635">
    <property type="entry name" value="PNPLA"/>
    <property type="match status" value="1"/>
</dbReference>
<proteinExistence type="predicted"/>
<dbReference type="AlphaFoldDB" id="A0A6C0BS80"/>